<accession>A0A6N6RKC3</accession>
<gene>
    <name evidence="2" type="ORF">F8C67_14100</name>
</gene>
<sequence>MKLPMRIALGTIPSIQQKLAAAKSTEQTQLSVGNAPKQIIHKPFIDFHTQRQLYEDWMEQHNARVKEVRRQNKGERLPPKYQLIKSNQLMFIYELTRLMIRQLSEENLTWASEGGMKLNPNVPYVLWTNNRELADQLGYRAEKTVWNHIERLKDLGLIVGKKNHGTRSNYELHINSEFLVFFDEGNPEKVPVTHLNGIRKEWPIPKRLQEKVQPPQNYKRTLNKKLINRGADERAATDSPSLPAPPGSSAEYSIDRGRNTPSEAQTLDEKLEALCPHPALKTCGPFTKYQTKGAARHPHEEEIRPLVRQFLWTAHRKLWSERNIYDREYHKVFEYIVERYFVKCNTMEDVQFRFKIMEDVVEMQRKFVEEDSNRYTMYPMQFFELDRQLSPDDFSGFQGVWTLYCAKVKKARASVKQKRKWRNQKMFKKAMKEFSQHPTKANYIATARKVKKLWPEHMNQFQELYQRLIRMNQLIHEDEERQVHQLEETSSRQNGRLPRSSID</sequence>
<evidence type="ECO:0000313" key="2">
    <source>
        <dbReference type="EMBL" id="KAB2805310.1"/>
    </source>
</evidence>
<dbReference type="OrthoDB" id="1158125at2"/>
<evidence type="ECO:0000313" key="3">
    <source>
        <dbReference type="Proteomes" id="UP000468650"/>
    </source>
</evidence>
<dbReference type="Proteomes" id="UP000468650">
    <property type="component" value="Unassembled WGS sequence"/>
</dbReference>
<comment type="caution">
    <text evidence="2">The sequence shown here is derived from an EMBL/GenBank/DDBJ whole genome shotgun (WGS) entry which is preliminary data.</text>
</comment>
<feature type="region of interest" description="Disordered" evidence="1">
    <location>
        <begin position="483"/>
        <end position="503"/>
    </location>
</feature>
<evidence type="ECO:0000256" key="1">
    <source>
        <dbReference type="SAM" id="MobiDB-lite"/>
    </source>
</evidence>
<reference evidence="2 3" key="1">
    <citation type="submission" date="2019-09" db="EMBL/GenBank/DDBJ databases">
        <title>Genomes of family Cryomorphaceae.</title>
        <authorList>
            <person name="Bowman J.P."/>
        </authorList>
    </citation>
    <scope>NUCLEOTIDE SEQUENCE [LARGE SCALE GENOMIC DNA]</scope>
    <source>
        <strain evidence="2 3">LMG 25704</strain>
    </source>
</reference>
<dbReference type="AlphaFoldDB" id="A0A6N6RKC3"/>
<protein>
    <submittedName>
        <fullName evidence="2">Uncharacterized protein</fullName>
    </submittedName>
</protein>
<feature type="region of interest" description="Disordered" evidence="1">
    <location>
        <begin position="232"/>
        <end position="261"/>
    </location>
</feature>
<proteinExistence type="predicted"/>
<keyword evidence="3" id="KW-1185">Reference proteome</keyword>
<dbReference type="RefSeq" id="WP_151668512.1">
    <property type="nucleotide sequence ID" value="NZ_WBVO01000018.1"/>
</dbReference>
<dbReference type="EMBL" id="WBVO01000018">
    <property type="protein sequence ID" value="KAB2805310.1"/>
    <property type="molecule type" value="Genomic_DNA"/>
</dbReference>
<name>A0A6N6RKC3_9FLAO</name>
<organism evidence="2 3">
    <name type="scientific">Phaeocystidibacter luteus</name>
    <dbReference type="NCBI Taxonomy" id="911197"/>
    <lineage>
        <taxon>Bacteria</taxon>
        <taxon>Pseudomonadati</taxon>
        <taxon>Bacteroidota</taxon>
        <taxon>Flavobacteriia</taxon>
        <taxon>Flavobacteriales</taxon>
        <taxon>Phaeocystidibacteraceae</taxon>
        <taxon>Phaeocystidibacter</taxon>
    </lineage>
</organism>